<accession>A0A9W6N705</accession>
<dbReference type="Proteomes" id="UP001143309">
    <property type="component" value="Unassembled WGS sequence"/>
</dbReference>
<dbReference type="PROSITE" id="PS51318">
    <property type="entry name" value="TAT"/>
    <property type="match status" value="1"/>
</dbReference>
<dbReference type="PANTHER" id="PTHR43798:SF33">
    <property type="entry name" value="HYDROLASE, PUTATIVE (AFU_ORTHOLOGUE AFUA_2G14860)-RELATED"/>
    <property type="match status" value="1"/>
</dbReference>
<evidence type="ECO:0000313" key="4">
    <source>
        <dbReference type="Proteomes" id="UP001143309"/>
    </source>
</evidence>
<reference evidence="3" key="2">
    <citation type="submission" date="2023-01" db="EMBL/GenBank/DDBJ databases">
        <authorList>
            <person name="Sun Q."/>
            <person name="Evtushenko L."/>
        </authorList>
    </citation>
    <scope>NUCLEOTIDE SEQUENCE</scope>
    <source>
        <strain evidence="3">VKM B-2748</strain>
    </source>
</reference>
<dbReference type="InterPro" id="IPR050266">
    <property type="entry name" value="AB_hydrolase_sf"/>
</dbReference>
<comment type="caution">
    <text evidence="3">The sequence shown here is derived from an EMBL/GenBank/DDBJ whole genome shotgun (WGS) entry which is preliminary data.</text>
</comment>
<evidence type="ECO:0000256" key="1">
    <source>
        <dbReference type="SAM" id="SignalP"/>
    </source>
</evidence>
<dbReference type="Pfam" id="PF00561">
    <property type="entry name" value="Abhydrolase_1"/>
    <property type="match status" value="1"/>
</dbReference>
<reference evidence="3" key="1">
    <citation type="journal article" date="2014" name="Int. J. Syst. Evol. Microbiol.">
        <title>Complete genome sequence of Corynebacterium casei LMG S-19264T (=DSM 44701T), isolated from a smear-ripened cheese.</title>
        <authorList>
            <consortium name="US DOE Joint Genome Institute (JGI-PGF)"/>
            <person name="Walter F."/>
            <person name="Albersmeier A."/>
            <person name="Kalinowski J."/>
            <person name="Ruckert C."/>
        </authorList>
    </citation>
    <scope>NUCLEOTIDE SEQUENCE</scope>
    <source>
        <strain evidence="3">VKM B-2748</strain>
    </source>
</reference>
<evidence type="ECO:0000259" key="2">
    <source>
        <dbReference type="Pfam" id="PF00561"/>
    </source>
</evidence>
<dbReference type="GO" id="GO:0016787">
    <property type="term" value="F:hydrolase activity"/>
    <property type="evidence" value="ECO:0007669"/>
    <property type="project" value="UniProtKB-KW"/>
</dbReference>
<dbReference type="InterPro" id="IPR006311">
    <property type="entry name" value="TAT_signal"/>
</dbReference>
<dbReference type="GO" id="GO:0016020">
    <property type="term" value="C:membrane"/>
    <property type="evidence" value="ECO:0007669"/>
    <property type="project" value="TreeGrafter"/>
</dbReference>
<keyword evidence="4" id="KW-1185">Reference proteome</keyword>
<dbReference type="EMBL" id="BSFL01000002">
    <property type="protein sequence ID" value="GLK79871.1"/>
    <property type="molecule type" value="Genomic_DNA"/>
</dbReference>
<evidence type="ECO:0000313" key="3">
    <source>
        <dbReference type="EMBL" id="GLK79871.1"/>
    </source>
</evidence>
<dbReference type="InterPro" id="IPR000639">
    <property type="entry name" value="Epox_hydrolase-like"/>
</dbReference>
<feature type="chain" id="PRO_5040980945" evidence="1">
    <location>
        <begin position="27"/>
        <end position="309"/>
    </location>
</feature>
<feature type="domain" description="AB hydrolase-1" evidence="2">
    <location>
        <begin position="57"/>
        <end position="293"/>
    </location>
</feature>
<protein>
    <submittedName>
        <fullName evidence="3">Epoxide hydrolase</fullName>
    </submittedName>
</protein>
<dbReference type="Gene3D" id="3.40.50.1820">
    <property type="entry name" value="alpha/beta hydrolase"/>
    <property type="match status" value="1"/>
</dbReference>
<name>A0A9W6N705_9HYPH</name>
<dbReference type="PRINTS" id="PR00412">
    <property type="entry name" value="EPOXHYDRLASE"/>
</dbReference>
<dbReference type="InterPro" id="IPR029058">
    <property type="entry name" value="AB_hydrolase_fold"/>
</dbReference>
<proteinExistence type="predicted"/>
<organism evidence="3 4">
    <name type="scientific">Methylopila turkensis</name>
    <dbReference type="NCBI Taxonomy" id="1437816"/>
    <lineage>
        <taxon>Bacteria</taxon>
        <taxon>Pseudomonadati</taxon>
        <taxon>Pseudomonadota</taxon>
        <taxon>Alphaproteobacteria</taxon>
        <taxon>Hyphomicrobiales</taxon>
        <taxon>Methylopilaceae</taxon>
        <taxon>Methylopila</taxon>
    </lineage>
</organism>
<gene>
    <name evidence="3" type="ORF">GCM10008174_16120</name>
</gene>
<dbReference type="InterPro" id="IPR000073">
    <property type="entry name" value="AB_hydrolase_1"/>
</dbReference>
<dbReference type="PRINTS" id="PR00111">
    <property type="entry name" value="ABHYDROLASE"/>
</dbReference>
<feature type="signal peptide" evidence="1">
    <location>
        <begin position="1"/>
        <end position="26"/>
    </location>
</feature>
<sequence length="309" mass="32485">MTPRRRDLLLWSAAASTVGLRAAAQAAPGPSDAAGLESRYLDLDDVRLRYVVAGEGPTVVLLHGWPETSAAWSGVIRRLAGRFRLIAPDLRGVGGSSIPTTGYAKERIAADVAALIEREAGGAAAVVGHDMGGKAAYVLALTQPARVSRLVLVDCLLPGTENGDALRGGAWHYGFHMAEGFAELLTQGRERDYIAAQIRAWSHVKDAIPEAEIAAYAQAYARPGRMTAGFGLYRALPEDAAFAAGLRSRTLAMPVMTVAGRSSAGTTLSKAVEPQAPNHAAVVIENCGHFVAAEATDVLCDRLASFLDA</sequence>
<dbReference type="SUPFAM" id="SSF53474">
    <property type="entry name" value="alpha/beta-Hydrolases"/>
    <property type="match status" value="1"/>
</dbReference>
<keyword evidence="1" id="KW-0732">Signal</keyword>
<keyword evidence="3" id="KW-0378">Hydrolase</keyword>
<dbReference type="RefSeq" id="WP_271200358.1">
    <property type="nucleotide sequence ID" value="NZ_BSFL01000002.1"/>
</dbReference>
<dbReference type="AlphaFoldDB" id="A0A9W6N705"/>
<dbReference type="PANTHER" id="PTHR43798">
    <property type="entry name" value="MONOACYLGLYCEROL LIPASE"/>
    <property type="match status" value="1"/>
</dbReference>